<proteinExistence type="predicted"/>
<protein>
    <submittedName>
        <fullName evidence="3">Integrase core domain protein</fullName>
    </submittedName>
</protein>
<dbReference type="InterPro" id="IPR015378">
    <property type="entry name" value="Transposase-like_Mu_C"/>
</dbReference>
<reference evidence="3" key="2">
    <citation type="journal article" date="2014" name="ISME J.">
        <title>Microbial stratification in low pH oxic and suboxic macroscopic growths along an acid mine drainage.</title>
        <authorList>
            <person name="Mendez-Garcia C."/>
            <person name="Mesa V."/>
            <person name="Sprenger R.R."/>
            <person name="Richter M."/>
            <person name="Diez M.S."/>
            <person name="Solano J."/>
            <person name="Bargiela R."/>
            <person name="Golyshina O.V."/>
            <person name="Manteca A."/>
            <person name="Ramos J.L."/>
            <person name="Gallego J.R."/>
            <person name="Llorente I."/>
            <person name="Martins Dos Santos V.A."/>
            <person name="Jensen O.N."/>
            <person name="Pelaez A.I."/>
            <person name="Sanchez J."/>
            <person name="Ferrer M."/>
        </authorList>
    </citation>
    <scope>NUCLEOTIDE SEQUENCE</scope>
</reference>
<evidence type="ECO:0000313" key="3">
    <source>
        <dbReference type="EMBL" id="EQD75153.1"/>
    </source>
</evidence>
<gene>
    <name evidence="3" type="ORF">B1A_04110</name>
</gene>
<organism evidence="3">
    <name type="scientific">mine drainage metagenome</name>
    <dbReference type="NCBI Taxonomy" id="410659"/>
    <lineage>
        <taxon>unclassified sequences</taxon>
        <taxon>metagenomes</taxon>
        <taxon>ecological metagenomes</taxon>
    </lineage>
</organism>
<evidence type="ECO:0000259" key="2">
    <source>
        <dbReference type="Pfam" id="PF09299"/>
    </source>
</evidence>
<reference evidence="3" key="1">
    <citation type="submission" date="2013-08" db="EMBL/GenBank/DDBJ databases">
        <authorList>
            <person name="Mendez C."/>
            <person name="Richter M."/>
            <person name="Ferrer M."/>
            <person name="Sanchez J."/>
        </authorList>
    </citation>
    <scope>NUCLEOTIDE SEQUENCE</scope>
</reference>
<accession>T1C2R0</accession>
<name>T1C2R0_9ZZZZ</name>
<feature type="region of interest" description="Disordered" evidence="1">
    <location>
        <begin position="114"/>
        <end position="141"/>
    </location>
</feature>
<dbReference type="EMBL" id="AUZX01002993">
    <property type="protein sequence ID" value="EQD75153.1"/>
    <property type="molecule type" value="Genomic_DNA"/>
</dbReference>
<evidence type="ECO:0000256" key="1">
    <source>
        <dbReference type="SAM" id="MobiDB-lite"/>
    </source>
</evidence>
<dbReference type="AlphaFoldDB" id="T1C2R0"/>
<feature type="non-terminal residue" evidence="3">
    <location>
        <position position="1"/>
    </location>
</feature>
<dbReference type="Pfam" id="PF09299">
    <property type="entry name" value="Mu-transpos_C"/>
    <property type="match status" value="1"/>
</dbReference>
<comment type="caution">
    <text evidence="3">The sequence shown here is derived from an EMBL/GenBank/DDBJ whole genome shotgun (WGS) entry which is preliminary data.</text>
</comment>
<sequence length="141" mass="15797">GEYHQTPHRGLEGQTPMEHWALCGDQVRLPTAALNLDDAFLFEVKRRVQRDRTLSLNGTIFEVDAHLVGETVLLRFDPALAPSRGIEVWHKDAFVSLAKPVDVHANCFVRRNHSPQTTETAAPPSTPLALRNLPHSNKEPH</sequence>
<feature type="domain" description="Transposase-like Mu C-terminal" evidence="2">
    <location>
        <begin position="38"/>
        <end position="94"/>
    </location>
</feature>